<sequence>MISVSPFLYAEAFRKALSEGASEEELVRNLSRAVLRHGQGAQWPRIAMQVSKELVHHRKGTWVTVETARPLTDTQRKKIGEVFSKKDYIEEQIRPDLIAGMRIIVDGEREFDGSLKRKLHNLL</sequence>
<gene>
    <name evidence="7" type="ORF">A2719_03225</name>
</gene>
<keyword evidence="6" id="KW-0066">ATP synthesis</keyword>
<keyword evidence="5" id="KW-0472">Membrane</keyword>
<dbReference type="EMBL" id="MHNK01000010">
    <property type="protein sequence ID" value="OGZ43949.1"/>
    <property type="molecule type" value="Genomic_DNA"/>
</dbReference>
<dbReference type="Pfam" id="PF00213">
    <property type="entry name" value="OSCP"/>
    <property type="match status" value="1"/>
</dbReference>
<name>A0A1G2G0W1_9BACT</name>
<evidence type="ECO:0000313" key="8">
    <source>
        <dbReference type="Proteomes" id="UP000177480"/>
    </source>
</evidence>
<dbReference type="GO" id="GO:0016020">
    <property type="term" value="C:membrane"/>
    <property type="evidence" value="ECO:0007669"/>
    <property type="project" value="UniProtKB-SubCell"/>
</dbReference>
<evidence type="ECO:0000256" key="5">
    <source>
        <dbReference type="ARBA" id="ARBA00023136"/>
    </source>
</evidence>
<evidence type="ECO:0000256" key="1">
    <source>
        <dbReference type="ARBA" id="ARBA00004370"/>
    </source>
</evidence>
<organism evidence="7 8">
    <name type="scientific">Candidatus Ryanbacteria bacterium RIFCSPHIGHO2_01_FULL_45_22</name>
    <dbReference type="NCBI Taxonomy" id="1802114"/>
    <lineage>
        <taxon>Bacteria</taxon>
        <taxon>Candidatus Ryaniibacteriota</taxon>
    </lineage>
</organism>
<dbReference type="Proteomes" id="UP000177480">
    <property type="component" value="Unassembled WGS sequence"/>
</dbReference>
<evidence type="ECO:0000256" key="3">
    <source>
        <dbReference type="ARBA" id="ARBA00022781"/>
    </source>
</evidence>
<comment type="caution">
    <text evidence="7">The sequence shown here is derived from an EMBL/GenBank/DDBJ whole genome shotgun (WGS) entry which is preliminary data.</text>
</comment>
<dbReference type="InterPro" id="IPR000711">
    <property type="entry name" value="ATPase_OSCP/dsu"/>
</dbReference>
<keyword evidence="3" id="KW-0375">Hydrogen ion transport</keyword>
<evidence type="ECO:0000256" key="6">
    <source>
        <dbReference type="ARBA" id="ARBA00023310"/>
    </source>
</evidence>
<reference evidence="7 8" key="1">
    <citation type="journal article" date="2016" name="Nat. Commun.">
        <title>Thousands of microbial genomes shed light on interconnected biogeochemical processes in an aquifer system.</title>
        <authorList>
            <person name="Anantharaman K."/>
            <person name="Brown C.T."/>
            <person name="Hug L.A."/>
            <person name="Sharon I."/>
            <person name="Castelle C.J."/>
            <person name="Probst A.J."/>
            <person name="Thomas B.C."/>
            <person name="Singh A."/>
            <person name="Wilkins M.J."/>
            <person name="Karaoz U."/>
            <person name="Brodie E.L."/>
            <person name="Williams K.H."/>
            <person name="Hubbard S.S."/>
            <person name="Banfield J.F."/>
        </authorList>
    </citation>
    <scope>NUCLEOTIDE SEQUENCE [LARGE SCALE GENOMIC DNA]</scope>
</reference>
<evidence type="ECO:0000313" key="7">
    <source>
        <dbReference type="EMBL" id="OGZ43949.1"/>
    </source>
</evidence>
<protein>
    <submittedName>
        <fullName evidence="7">Uncharacterized protein</fullName>
    </submittedName>
</protein>
<evidence type="ECO:0000256" key="4">
    <source>
        <dbReference type="ARBA" id="ARBA00023065"/>
    </source>
</evidence>
<keyword evidence="4" id="KW-0406">Ion transport</keyword>
<dbReference type="GO" id="GO:0046933">
    <property type="term" value="F:proton-transporting ATP synthase activity, rotational mechanism"/>
    <property type="evidence" value="ECO:0007669"/>
    <property type="project" value="InterPro"/>
</dbReference>
<comment type="subcellular location">
    <subcellularLocation>
        <location evidence="1">Membrane</location>
    </subcellularLocation>
</comment>
<evidence type="ECO:0000256" key="2">
    <source>
        <dbReference type="ARBA" id="ARBA00022448"/>
    </source>
</evidence>
<proteinExistence type="predicted"/>
<dbReference type="STRING" id="1802114.A2719_03225"/>
<dbReference type="AlphaFoldDB" id="A0A1G2G0W1"/>
<accession>A0A1G2G0W1</accession>
<keyword evidence="2" id="KW-0813">Transport</keyword>